<comment type="caution">
    <text evidence="2">The sequence shown here is derived from an EMBL/GenBank/DDBJ whole genome shotgun (WGS) entry which is preliminary data.</text>
</comment>
<feature type="compositionally biased region" description="Basic and acidic residues" evidence="1">
    <location>
        <begin position="493"/>
        <end position="510"/>
    </location>
</feature>
<feature type="compositionally biased region" description="Polar residues" evidence="1">
    <location>
        <begin position="575"/>
        <end position="588"/>
    </location>
</feature>
<feature type="compositionally biased region" description="Basic and acidic residues" evidence="1">
    <location>
        <begin position="375"/>
        <end position="390"/>
    </location>
</feature>
<dbReference type="AlphaFoldDB" id="A0A9P6UL13"/>
<reference evidence="2" key="1">
    <citation type="journal article" date="2020" name="Fungal Divers.">
        <title>Resolving the Mortierellaceae phylogeny through synthesis of multi-gene phylogenetics and phylogenomics.</title>
        <authorList>
            <person name="Vandepol N."/>
            <person name="Liber J."/>
            <person name="Desiro A."/>
            <person name="Na H."/>
            <person name="Kennedy M."/>
            <person name="Barry K."/>
            <person name="Grigoriev I.V."/>
            <person name="Miller A.N."/>
            <person name="O'Donnell K."/>
            <person name="Stajich J.E."/>
            <person name="Bonito G."/>
        </authorList>
    </citation>
    <scope>NUCLEOTIDE SEQUENCE</scope>
    <source>
        <strain evidence="2">REB-010B</strain>
    </source>
</reference>
<evidence type="ECO:0000313" key="2">
    <source>
        <dbReference type="EMBL" id="KAG0311123.1"/>
    </source>
</evidence>
<feature type="compositionally biased region" description="Low complexity" evidence="1">
    <location>
        <begin position="475"/>
        <end position="492"/>
    </location>
</feature>
<gene>
    <name evidence="2" type="ORF">BGZ99_010367</name>
</gene>
<feature type="compositionally biased region" description="Low complexity" evidence="1">
    <location>
        <begin position="1"/>
        <end position="16"/>
    </location>
</feature>
<proteinExistence type="predicted"/>
<feature type="compositionally biased region" description="Acidic residues" evidence="1">
    <location>
        <begin position="449"/>
        <end position="464"/>
    </location>
</feature>
<feature type="region of interest" description="Disordered" evidence="1">
    <location>
        <begin position="375"/>
        <end position="415"/>
    </location>
</feature>
<name>A0A9P6UL13_9FUNG</name>
<sequence>MAPPLISSSSSTPVPSYIEQDSSPYPSEAILAKHELSLSTQLPPLQEESLEPFQHFPVEPTEVTIRTDVDPHLETTTTATIVHLPFQVGAQCPPPKIISWMRSQKPTRLTATPQHRPRSRPFLHRLLPFMYKRKSKKDSTSTMKKGDRAVTVFSIQVTVLGRVFVPPTPVSTPTSEQQHDDGILDLAPTKKVPAQLNRSETTSYVIHRTFEDFEQLSEMVVRLGNALHNVLHQHGHTDTRSASNIASPTSTIKGKGSLNVGGAAAVTQATYTSTITQDKPVLTALSVNHPYPGVYQTLLKQFSNVKANQRAFNASSTTHGFNEEGAFERVLELNQYLEDIWYWLLPEHSSPQLLDLLWEEVHEITQWLKPLSDSAHADGRQMRERTEPQREPFTLPQREPFTLPQYGAKSSLRNGREKRAAVGFASETMANDKVDMAVAEEPAAAKDDDKDDDKDQTEDEDDDKDQPKDKERPSSEASLPSLSSSASTAMSLGHHDYADGVEDSIHDRAVSDSPRIPSSGASSIHQSAESVKGLPQETPSEETPQVETSQLQDVPLYTTAPRGGPGSPKAKRRMSISNVLRSFTTSSG</sequence>
<evidence type="ECO:0000256" key="1">
    <source>
        <dbReference type="SAM" id="MobiDB-lite"/>
    </source>
</evidence>
<feature type="region of interest" description="Disordered" evidence="1">
    <location>
        <begin position="1"/>
        <end position="25"/>
    </location>
</feature>
<feature type="region of interest" description="Disordered" evidence="1">
    <location>
        <begin position="441"/>
        <end position="588"/>
    </location>
</feature>
<feature type="compositionally biased region" description="Polar residues" evidence="1">
    <location>
        <begin position="519"/>
        <end position="529"/>
    </location>
</feature>
<organism evidence="2 3">
    <name type="scientific">Dissophora globulifera</name>
    <dbReference type="NCBI Taxonomy" id="979702"/>
    <lineage>
        <taxon>Eukaryota</taxon>
        <taxon>Fungi</taxon>
        <taxon>Fungi incertae sedis</taxon>
        <taxon>Mucoromycota</taxon>
        <taxon>Mortierellomycotina</taxon>
        <taxon>Mortierellomycetes</taxon>
        <taxon>Mortierellales</taxon>
        <taxon>Mortierellaceae</taxon>
        <taxon>Dissophora</taxon>
    </lineage>
</organism>
<evidence type="ECO:0000313" key="3">
    <source>
        <dbReference type="Proteomes" id="UP000738325"/>
    </source>
</evidence>
<dbReference type="EMBL" id="JAAAIP010000967">
    <property type="protein sequence ID" value="KAG0311123.1"/>
    <property type="molecule type" value="Genomic_DNA"/>
</dbReference>
<keyword evidence="3" id="KW-1185">Reference proteome</keyword>
<feature type="compositionally biased region" description="Polar residues" evidence="1">
    <location>
        <begin position="537"/>
        <end position="552"/>
    </location>
</feature>
<accession>A0A9P6UL13</accession>
<protein>
    <submittedName>
        <fullName evidence="2">Uncharacterized protein</fullName>
    </submittedName>
</protein>
<dbReference type="OrthoDB" id="2437688at2759"/>
<feature type="compositionally biased region" description="Basic and acidic residues" evidence="1">
    <location>
        <begin position="465"/>
        <end position="474"/>
    </location>
</feature>
<feature type="non-terminal residue" evidence="2">
    <location>
        <position position="588"/>
    </location>
</feature>
<dbReference type="Proteomes" id="UP000738325">
    <property type="component" value="Unassembled WGS sequence"/>
</dbReference>